<evidence type="ECO:0000256" key="3">
    <source>
        <dbReference type="SAM" id="MobiDB-lite"/>
    </source>
</evidence>
<evidence type="ECO:0000256" key="2">
    <source>
        <dbReference type="ARBA" id="ARBA00023026"/>
    </source>
</evidence>
<evidence type="ECO:0000256" key="1">
    <source>
        <dbReference type="ARBA" id="ARBA00022801"/>
    </source>
</evidence>
<keyword evidence="5" id="KW-1185">Reference proteome</keyword>
<sequence length="395" mass="42617">MAAIPDHRVIVFLQENKTTDFYFPTLAEWGAEVANNGRLLSAAPNFDQPHDRNAWVHYAMGDYPALAAQVDNDTVIPFYSWLAKQFTFSDHHFGSGSNSTPGHMLAVGGQMPTLKNPPFVGPHPVWDIPSIFTVAESGHVSWAAFPDQGGYPTKFYKSLSTTPGSANVYPPKDFIPMAKAGELPRVCVVWSPAGYDEHPPHVSDPSYATRGQDLVWQRVQAVIDGGGWQNTTFIITWDDWGGYADSVPTPAIETVPDALHPGGFAVIGGSRIPLIIFGGMVEQGIDPEWHSHASIPKTIVDLLGLPPFGVPRVDHAPSLAHRVRPTLSRPAPPEFGSTIVQPTPPAPPPVKVAPAPWPEPLGVTLHALVTLDGSTLPAPRDGIVHPNPPRAPKPL</sequence>
<gene>
    <name evidence="4" type="ORF">FVP33_13485</name>
</gene>
<dbReference type="PANTHER" id="PTHR31956:SF1">
    <property type="entry name" value="NON-SPECIFIC PHOSPHOLIPASE C1"/>
    <property type="match status" value="1"/>
</dbReference>
<dbReference type="InterPro" id="IPR017850">
    <property type="entry name" value="Alkaline_phosphatase_core_sf"/>
</dbReference>
<dbReference type="Gene3D" id="3.40.720.10">
    <property type="entry name" value="Alkaline Phosphatase, subunit A"/>
    <property type="match status" value="1"/>
</dbReference>
<evidence type="ECO:0008006" key="6">
    <source>
        <dbReference type="Google" id="ProtNLM"/>
    </source>
</evidence>
<dbReference type="AlphaFoldDB" id="A0A5C8ULI4"/>
<dbReference type="Pfam" id="PF04185">
    <property type="entry name" value="Phosphoesterase"/>
    <property type="match status" value="1"/>
</dbReference>
<name>A0A5C8ULI4_9MICO</name>
<dbReference type="EMBL" id="VRMG01000009">
    <property type="protein sequence ID" value="TXN29192.1"/>
    <property type="molecule type" value="Genomic_DNA"/>
</dbReference>
<protein>
    <recommendedName>
        <fullName evidence="6">Phosphoesterase</fullName>
    </recommendedName>
</protein>
<evidence type="ECO:0000313" key="5">
    <source>
        <dbReference type="Proteomes" id="UP000321379"/>
    </source>
</evidence>
<dbReference type="Proteomes" id="UP000321379">
    <property type="component" value="Unassembled WGS sequence"/>
</dbReference>
<dbReference type="GO" id="GO:0042578">
    <property type="term" value="F:phosphoric ester hydrolase activity"/>
    <property type="evidence" value="ECO:0007669"/>
    <property type="project" value="UniProtKB-ARBA"/>
</dbReference>
<organism evidence="4 5">
    <name type="scientific">Lacisediminihabitans profunda</name>
    <dbReference type="NCBI Taxonomy" id="2594790"/>
    <lineage>
        <taxon>Bacteria</taxon>
        <taxon>Bacillati</taxon>
        <taxon>Actinomycetota</taxon>
        <taxon>Actinomycetes</taxon>
        <taxon>Micrococcales</taxon>
        <taxon>Microbacteriaceae</taxon>
        <taxon>Lacisediminihabitans</taxon>
    </lineage>
</organism>
<reference evidence="4 5" key="1">
    <citation type="submission" date="2019-08" db="EMBL/GenBank/DDBJ databases">
        <title>Bacterial whole genome sequence for Glaciihabitans sp. CHu50b-6-2.</title>
        <authorList>
            <person name="Jin L."/>
        </authorList>
    </citation>
    <scope>NUCLEOTIDE SEQUENCE [LARGE SCALE GENOMIC DNA]</scope>
    <source>
        <strain evidence="4 5">CHu50b-6-2</strain>
    </source>
</reference>
<evidence type="ECO:0000313" key="4">
    <source>
        <dbReference type="EMBL" id="TXN29192.1"/>
    </source>
</evidence>
<comment type="caution">
    <text evidence="4">The sequence shown here is derived from an EMBL/GenBank/DDBJ whole genome shotgun (WGS) entry which is preliminary data.</text>
</comment>
<proteinExistence type="predicted"/>
<feature type="region of interest" description="Disordered" evidence="3">
    <location>
        <begin position="376"/>
        <end position="395"/>
    </location>
</feature>
<dbReference type="PANTHER" id="PTHR31956">
    <property type="entry name" value="NON-SPECIFIC PHOSPHOLIPASE C4-RELATED"/>
    <property type="match status" value="1"/>
</dbReference>
<keyword evidence="1" id="KW-0378">Hydrolase</keyword>
<dbReference type="InterPro" id="IPR007312">
    <property type="entry name" value="Phosphoesterase"/>
</dbReference>
<accession>A0A5C8ULI4</accession>
<dbReference type="RefSeq" id="WP_147784212.1">
    <property type="nucleotide sequence ID" value="NZ_VRMG01000009.1"/>
</dbReference>
<dbReference type="GO" id="GO:0009395">
    <property type="term" value="P:phospholipid catabolic process"/>
    <property type="evidence" value="ECO:0007669"/>
    <property type="project" value="TreeGrafter"/>
</dbReference>
<keyword evidence="2" id="KW-0843">Virulence</keyword>
<feature type="compositionally biased region" description="Pro residues" evidence="3">
    <location>
        <begin position="386"/>
        <end position="395"/>
    </location>
</feature>